<protein>
    <recommendedName>
        <fullName evidence="3">C-type lectin domain-containing protein</fullName>
    </recommendedName>
</protein>
<sequence length="328" mass="38186">MEHIEIHLRHLYPSSSICDRCCQINYHELPQYELIKTNSYSKQPIISRRVVSNVSECEKFAASKKALAFNLASTRNREGRHENLCQALQCPEDYNMTTLVPKANYEYYSMYPVFVPSENTTVECIPRVGIFLFSSENLNYTQARTFCRGKNASLAHIISEERTEGLAKFVSPTTPRFVGLSNNDGERIWKNVFGIRYFLFIFIYYVRATFLHGEACKKFSRNVYIYIYIYDLKIFKNSKIYFSTDEPLSCFEYRAWGEGQPSHSRGCAVLVNSPDKDTSPSWKVVPCYISLPFICEVTPLTTRQRSSRRRHGYPKFSRAISEYRKIHV</sequence>
<dbReference type="InterPro" id="IPR016186">
    <property type="entry name" value="C-type_lectin-like/link_sf"/>
</dbReference>
<reference evidence="1 2" key="1">
    <citation type="journal article" date="2010" name="Science">
        <title>Genomic comparison of the ants Camponotus floridanus and Harpegnathos saltator.</title>
        <authorList>
            <person name="Bonasio R."/>
            <person name="Zhang G."/>
            <person name="Ye C."/>
            <person name="Mutti N.S."/>
            <person name="Fang X."/>
            <person name="Qin N."/>
            <person name="Donahue G."/>
            <person name="Yang P."/>
            <person name="Li Q."/>
            <person name="Li C."/>
            <person name="Zhang P."/>
            <person name="Huang Z."/>
            <person name="Berger S.L."/>
            <person name="Reinberg D."/>
            <person name="Wang J."/>
            <person name="Liebig J."/>
        </authorList>
    </citation>
    <scope>NUCLEOTIDE SEQUENCE [LARGE SCALE GENOMIC DNA]</scope>
    <source>
        <strain evidence="1 2">R22 G/1</strain>
    </source>
</reference>
<organism evidence="2">
    <name type="scientific">Harpegnathos saltator</name>
    <name type="common">Jerdon's jumping ant</name>
    <dbReference type="NCBI Taxonomy" id="610380"/>
    <lineage>
        <taxon>Eukaryota</taxon>
        <taxon>Metazoa</taxon>
        <taxon>Ecdysozoa</taxon>
        <taxon>Arthropoda</taxon>
        <taxon>Hexapoda</taxon>
        <taxon>Insecta</taxon>
        <taxon>Pterygota</taxon>
        <taxon>Neoptera</taxon>
        <taxon>Endopterygota</taxon>
        <taxon>Hymenoptera</taxon>
        <taxon>Apocrita</taxon>
        <taxon>Aculeata</taxon>
        <taxon>Formicoidea</taxon>
        <taxon>Formicidae</taxon>
        <taxon>Ponerinae</taxon>
        <taxon>Ponerini</taxon>
        <taxon>Harpegnathos</taxon>
    </lineage>
</organism>
<dbReference type="InParanoid" id="E2C0R9"/>
<dbReference type="OrthoDB" id="8066719at2759"/>
<dbReference type="Proteomes" id="UP000008237">
    <property type="component" value="Unassembled WGS sequence"/>
</dbReference>
<evidence type="ECO:0000313" key="1">
    <source>
        <dbReference type="EMBL" id="EFN78463.1"/>
    </source>
</evidence>
<evidence type="ECO:0000313" key="2">
    <source>
        <dbReference type="Proteomes" id="UP000008237"/>
    </source>
</evidence>
<dbReference type="InterPro" id="IPR016187">
    <property type="entry name" value="CTDL_fold"/>
</dbReference>
<name>E2C0R9_HARSA</name>
<dbReference type="EMBL" id="GL451846">
    <property type="protein sequence ID" value="EFN78463.1"/>
    <property type="molecule type" value="Genomic_DNA"/>
</dbReference>
<accession>E2C0R9</accession>
<proteinExistence type="predicted"/>
<dbReference type="CDD" id="cd00037">
    <property type="entry name" value="CLECT"/>
    <property type="match status" value="1"/>
</dbReference>
<dbReference type="SUPFAM" id="SSF56436">
    <property type="entry name" value="C-type lectin-like"/>
    <property type="match status" value="1"/>
</dbReference>
<dbReference type="Gene3D" id="3.10.100.10">
    <property type="entry name" value="Mannose-Binding Protein A, subunit A"/>
    <property type="match status" value="1"/>
</dbReference>
<evidence type="ECO:0008006" key="3">
    <source>
        <dbReference type="Google" id="ProtNLM"/>
    </source>
</evidence>
<dbReference type="AlphaFoldDB" id="E2C0R9"/>
<gene>
    <name evidence="1" type="ORF">EAI_13335</name>
</gene>
<dbReference type="OMA" id="ICEIPHI"/>
<keyword evidence="2" id="KW-1185">Reference proteome</keyword>